<dbReference type="GO" id="GO:0006508">
    <property type="term" value="P:proteolysis"/>
    <property type="evidence" value="ECO:0007669"/>
    <property type="project" value="InterPro"/>
</dbReference>
<dbReference type="Pfam" id="PF01752">
    <property type="entry name" value="Peptidase_M9"/>
    <property type="match status" value="1"/>
</dbReference>
<evidence type="ECO:0000313" key="4">
    <source>
        <dbReference type="EMBL" id="NYZ69154.1"/>
    </source>
</evidence>
<feature type="compositionally biased region" description="Low complexity" evidence="2">
    <location>
        <begin position="234"/>
        <end position="243"/>
    </location>
</feature>
<sequence>MKSIDGAIIKLAAASCVASLLFSNPVVANQAPTTMSQSHQVFPGKPVKAKVWGQDPEKATLYYQLVSSPKFGTLSFDNYKGTFTYTVHKPQKNYDEFRFKVWDGEQYSNESVVQFLINTEATKPTTHSTNKAPLTIGHSDAVERGKRLNSWVWAEDKDNDKLTYKVVSQPKHGELKLDSATGKFTYYSAANIKQDIFSYQVFDGKTISNISSVYLLFNNSTSTPNKPTKPGKPTKPNNPGKPSTPDKPSKPSKPNNPTTPVKLYPSHWTSKASLPSHIQTILSATHSQRNSMTMGIYSKEKVLDVFKSLAFLADHNSAKDEAFDGLLTYIQAWLANQSASHFSLSDASLINATLTRLITMPELSDIVPDMNAEINYRTSLIIKGYGTILDHCIRNKTARRIFARQLPNLVNLFESIYQQQNAVNGARGYSPAIGQMFLTLNMFSYFAKNEGAILKENIVSQTKLPVLLNKIGKSSLAQFKNRYNNKKDGYILLNTIISLGKMYIKGEESWNKLIEQNVVDIVRAQSRYPDQRELKATFYKSYVSQTRENPTESCNKEFSGLCYKLQVTEILPYTHQCSNSLKLRYQQLSSKEVKGVCTRLSRQEYDFHSMMSTNWQPVKDDFNTDLELVIFNSKKDYRKYGSTLYRGLMTNNGGYYLEGTPSQKNNQARLFVYEENRFGKWDIRNLQHEYVHYLDGRFNKYGDFSQYDHFKKGSDVVWSTEGLAEYIAWKKDFRQDGINNLLQSARSGIPSMSQVTNVIYGESQTLIYGWAYTLNRFLYERYRYEYLQLLNLLRNNQLSEYKVQLNSMTRRYSSEYYTWTNNLITELKAKQKGSTASASMEEVRHKHTNHMPSEAEIASTVRYPLYD</sequence>
<dbReference type="RefSeq" id="WP_180571153.1">
    <property type="nucleotide sequence ID" value="NZ_JACCKB010000064.1"/>
</dbReference>
<dbReference type="Gene3D" id="3.40.30.160">
    <property type="entry name" value="Collagenase ColT, N-terminal domain"/>
    <property type="match status" value="1"/>
</dbReference>
<dbReference type="InterPro" id="IPR002169">
    <property type="entry name" value="Peptidase_M9A/M9B"/>
</dbReference>
<feature type="active site" evidence="1">
    <location>
        <position position="689"/>
    </location>
</feature>
<keyword evidence="5" id="KW-1185">Reference proteome</keyword>
<keyword evidence="3" id="KW-0732">Signal</keyword>
<proteinExistence type="predicted"/>
<dbReference type="GO" id="GO:0004222">
    <property type="term" value="F:metalloendopeptidase activity"/>
    <property type="evidence" value="ECO:0007669"/>
    <property type="project" value="InterPro"/>
</dbReference>
<feature type="signal peptide" evidence="3">
    <location>
        <begin position="1"/>
        <end position="28"/>
    </location>
</feature>
<evidence type="ECO:0000256" key="1">
    <source>
        <dbReference type="PIRSR" id="PIRSR602169-1"/>
    </source>
</evidence>
<dbReference type="GO" id="GO:0008270">
    <property type="term" value="F:zinc ion binding"/>
    <property type="evidence" value="ECO:0007669"/>
    <property type="project" value="InterPro"/>
</dbReference>
<dbReference type="AlphaFoldDB" id="A0A853IGL8"/>
<dbReference type="EMBL" id="JACCKB010000064">
    <property type="protein sequence ID" value="NYZ69154.1"/>
    <property type="molecule type" value="Genomic_DNA"/>
</dbReference>
<organism evidence="4 5">
    <name type="scientific">Spartinivicinus marinus</name>
    <dbReference type="NCBI Taxonomy" id="2994442"/>
    <lineage>
        <taxon>Bacteria</taxon>
        <taxon>Pseudomonadati</taxon>
        <taxon>Pseudomonadota</taxon>
        <taxon>Gammaproteobacteria</taxon>
        <taxon>Oceanospirillales</taxon>
        <taxon>Zooshikellaceae</taxon>
        <taxon>Spartinivicinus</taxon>
    </lineage>
</organism>
<accession>A0A853IGL8</accession>
<feature type="region of interest" description="Disordered" evidence="2">
    <location>
        <begin position="221"/>
        <end position="265"/>
    </location>
</feature>
<dbReference type="GO" id="GO:0005576">
    <property type="term" value="C:extracellular region"/>
    <property type="evidence" value="ECO:0007669"/>
    <property type="project" value="InterPro"/>
</dbReference>
<dbReference type="PRINTS" id="PR00931">
    <property type="entry name" value="MICOLLPTASE"/>
</dbReference>
<evidence type="ECO:0000313" key="5">
    <source>
        <dbReference type="Proteomes" id="UP000569732"/>
    </source>
</evidence>
<dbReference type="Proteomes" id="UP000569732">
    <property type="component" value="Unassembled WGS sequence"/>
</dbReference>
<gene>
    <name evidence="4" type="ORF">H0A36_24340</name>
</gene>
<dbReference type="Pfam" id="PF17963">
    <property type="entry name" value="Big_9"/>
    <property type="match status" value="2"/>
</dbReference>
<evidence type="ECO:0000256" key="3">
    <source>
        <dbReference type="SAM" id="SignalP"/>
    </source>
</evidence>
<evidence type="ECO:0000256" key="2">
    <source>
        <dbReference type="SAM" id="MobiDB-lite"/>
    </source>
</evidence>
<dbReference type="Gene3D" id="1.10.390.20">
    <property type="match status" value="1"/>
</dbReference>
<comment type="caution">
    <text evidence="4">The sequence shown here is derived from an EMBL/GenBank/DDBJ whole genome shotgun (WGS) entry which is preliminary data.</text>
</comment>
<name>A0A853IGL8_9GAMM</name>
<reference evidence="4 5" key="1">
    <citation type="submission" date="2020-07" db="EMBL/GenBank/DDBJ databases">
        <title>Endozoicomonas sp. nov., isolated from sediment.</title>
        <authorList>
            <person name="Gu T."/>
        </authorList>
    </citation>
    <scope>NUCLEOTIDE SEQUENCE [LARGE SCALE GENOMIC DNA]</scope>
    <source>
        <strain evidence="4 5">SM1973</strain>
    </source>
</reference>
<protein>
    <submittedName>
        <fullName evidence="4">Collagenase</fullName>
    </submittedName>
</protein>
<feature type="chain" id="PRO_5032993385" evidence="3">
    <location>
        <begin position="29"/>
        <end position="867"/>
    </location>
</feature>